<evidence type="ECO:0000313" key="1">
    <source>
        <dbReference type="EMBL" id="JAI08256.1"/>
    </source>
</evidence>
<accession>A0A0E9Y284</accession>
<dbReference type="EMBL" id="GBXM01000322">
    <property type="protein sequence ID" value="JAI08256.1"/>
    <property type="molecule type" value="Transcribed_RNA"/>
</dbReference>
<reference evidence="1" key="2">
    <citation type="journal article" date="2015" name="Fish Shellfish Immunol.">
        <title>Early steps in the European eel (Anguilla anguilla)-Vibrio vulnificus interaction in the gills: Role of the RtxA13 toxin.</title>
        <authorList>
            <person name="Callol A."/>
            <person name="Pajuelo D."/>
            <person name="Ebbesson L."/>
            <person name="Teles M."/>
            <person name="MacKenzie S."/>
            <person name="Amaro C."/>
        </authorList>
    </citation>
    <scope>NUCLEOTIDE SEQUENCE</scope>
</reference>
<proteinExistence type="predicted"/>
<organism evidence="1">
    <name type="scientific">Anguilla anguilla</name>
    <name type="common">European freshwater eel</name>
    <name type="synonym">Muraena anguilla</name>
    <dbReference type="NCBI Taxonomy" id="7936"/>
    <lineage>
        <taxon>Eukaryota</taxon>
        <taxon>Metazoa</taxon>
        <taxon>Chordata</taxon>
        <taxon>Craniata</taxon>
        <taxon>Vertebrata</taxon>
        <taxon>Euteleostomi</taxon>
        <taxon>Actinopterygii</taxon>
        <taxon>Neopterygii</taxon>
        <taxon>Teleostei</taxon>
        <taxon>Anguilliformes</taxon>
        <taxon>Anguillidae</taxon>
        <taxon>Anguilla</taxon>
    </lineage>
</organism>
<name>A0A0E9Y284_ANGAN</name>
<protein>
    <submittedName>
        <fullName evidence="1">Uncharacterized protein</fullName>
    </submittedName>
</protein>
<dbReference type="AlphaFoldDB" id="A0A0E9Y284"/>
<sequence>MHGFQHQYFVSKCRLHNTTAQNFYYLVTPKMTKNGQAHKRLVTFVKVRTFYCTTPLII</sequence>
<reference evidence="1" key="1">
    <citation type="submission" date="2014-11" db="EMBL/GenBank/DDBJ databases">
        <authorList>
            <person name="Amaro Gonzalez C."/>
        </authorList>
    </citation>
    <scope>NUCLEOTIDE SEQUENCE</scope>
</reference>